<comment type="catalytic activity">
    <reaction evidence="1 9">
        <text>S-adenosyl-L-methionine + a thiopurine = S-adenosyl-L-homocysteine + a thiopurine S-methylether.</text>
        <dbReference type="EC" id="2.1.1.67"/>
    </reaction>
</comment>
<dbReference type="InterPro" id="IPR008854">
    <property type="entry name" value="TPMT"/>
</dbReference>
<dbReference type="Proteomes" id="UP000315949">
    <property type="component" value="Unassembled WGS sequence"/>
</dbReference>
<dbReference type="Pfam" id="PF05724">
    <property type="entry name" value="TPMT"/>
    <property type="match status" value="1"/>
</dbReference>
<evidence type="ECO:0000256" key="1">
    <source>
        <dbReference type="ARBA" id="ARBA00000903"/>
    </source>
</evidence>
<dbReference type="HAMAP" id="MF_00812">
    <property type="entry name" value="Thiopur_methtran"/>
    <property type="match status" value="1"/>
</dbReference>
<keyword evidence="5 9" id="KW-0963">Cytoplasm</keyword>
<sequence length="225" mass="24990">MHPDFWLDRWRANRIGFHRDTPLPLLVRHWPGLGLPAGSRVCVPLCGKSLDMVWLAEQGHRVLGIELATLAIEQFFDERGLSPHVRPGPGGIHYRAGPWELVAGDAFAIPADLLADCAGVYDRGALIALPSDMRATYARTTWRRLPAGCRGLLVTLKYPPHEKQGPPFPVDEDEVRVRFGPEWEVALLERRDILAGEPSFQAEGVTALSTAAYRLQRTPGNPPPR</sequence>
<dbReference type="GO" id="GO:0010038">
    <property type="term" value="P:response to metal ion"/>
    <property type="evidence" value="ECO:0007669"/>
    <property type="project" value="InterPro"/>
</dbReference>
<evidence type="ECO:0000256" key="8">
    <source>
        <dbReference type="ARBA" id="ARBA00022691"/>
    </source>
</evidence>
<comment type="caution">
    <text evidence="10">The sequence shown here is derived from an EMBL/GenBank/DDBJ whole genome shotgun (WGS) entry which is preliminary data.</text>
</comment>
<evidence type="ECO:0000256" key="7">
    <source>
        <dbReference type="ARBA" id="ARBA00022679"/>
    </source>
</evidence>
<dbReference type="NCBIfam" id="NF009732">
    <property type="entry name" value="PRK13255.1"/>
    <property type="match status" value="1"/>
</dbReference>
<dbReference type="InterPro" id="IPR022474">
    <property type="entry name" value="Thiopur_S-MeTfrase_Se/Te_detox"/>
</dbReference>
<keyword evidence="6 9" id="KW-0489">Methyltransferase</keyword>
<evidence type="ECO:0000313" key="11">
    <source>
        <dbReference type="Proteomes" id="UP000315949"/>
    </source>
</evidence>
<evidence type="ECO:0000256" key="5">
    <source>
        <dbReference type="ARBA" id="ARBA00022490"/>
    </source>
</evidence>
<organism evidence="10 11">
    <name type="scientific">Luteimonas wenzhouensis</name>
    <dbReference type="NCBI Taxonomy" id="2599615"/>
    <lineage>
        <taxon>Bacteria</taxon>
        <taxon>Pseudomonadati</taxon>
        <taxon>Pseudomonadota</taxon>
        <taxon>Gammaproteobacteria</taxon>
        <taxon>Lysobacterales</taxon>
        <taxon>Lysobacteraceae</taxon>
        <taxon>Luteimonas</taxon>
    </lineage>
</organism>
<dbReference type="NCBIfam" id="TIGR03840">
    <property type="entry name" value="TMPT_Se_Te"/>
    <property type="match status" value="1"/>
</dbReference>
<dbReference type="EC" id="2.1.1.67" evidence="4 9"/>
<dbReference type="PROSITE" id="PS51585">
    <property type="entry name" value="SAM_MT_TPMT"/>
    <property type="match status" value="1"/>
</dbReference>
<dbReference type="GO" id="GO:0008119">
    <property type="term" value="F:thiopurine S-methyltransferase activity"/>
    <property type="evidence" value="ECO:0007669"/>
    <property type="project" value="UniProtKB-UniRule"/>
</dbReference>
<dbReference type="GO" id="GO:0005737">
    <property type="term" value="C:cytoplasm"/>
    <property type="evidence" value="ECO:0007669"/>
    <property type="project" value="UniProtKB-SubCell"/>
</dbReference>
<dbReference type="EMBL" id="VOHE01000002">
    <property type="protein sequence ID" value="TWT20698.1"/>
    <property type="molecule type" value="Genomic_DNA"/>
</dbReference>
<feature type="binding site" evidence="9">
    <location>
        <position position="123"/>
    </location>
    <ligand>
        <name>S-adenosyl-L-methionine</name>
        <dbReference type="ChEBI" id="CHEBI:59789"/>
    </ligand>
</feature>
<comment type="subcellular location">
    <subcellularLocation>
        <location evidence="2 9">Cytoplasm</location>
    </subcellularLocation>
</comment>
<comment type="similarity">
    <text evidence="3 9">Belongs to the class I-like SAM-binding methyltransferase superfamily. TPMT family.</text>
</comment>
<dbReference type="InterPro" id="IPR029063">
    <property type="entry name" value="SAM-dependent_MTases_sf"/>
</dbReference>
<proteinExistence type="inferred from homology"/>
<feature type="binding site" evidence="9">
    <location>
        <position position="66"/>
    </location>
    <ligand>
        <name>S-adenosyl-L-methionine</name>
        <dbReference type="ChEBI" id="CHEBI:59789"/>
    </ligand>
</feature>
<dbReference type="SUPFAM" id="SSF53335">
    <property type="entry name" value="S-adenosyl-L-methionine-dependent methyltransferases"/>
    <property type="match status" value="1"/>
</dbReference>
<protein>
    <recommendedName>
        <fullName evidence="4 9">Thiopurine S-methyltransferase</fullName>
        <ecNumber evidence="4 9">2.1.1.67</ecNumber>
    </recommendedName>
    <alternativeName>
        <fullName evidence="9">Thiopurine methyltransferase</fullName>
    </alternativeName>
</protein>
<reference evidence="10 11" key="1">
    <citation type="submission" date="2019-07" db="EMBL/GenBank/DDBJ databases">
        <title>Luteimonas sp. YD-1 nov., isolated from acidic soil.</title>
        <authorList>
            <person name="Zhou J."/>
        </authorList>
    </citation>
    <scope>NUCLEOTIDE SEQUENCE [LARGE SCALE GENOMIC DNA]</scope>
    <source>
        <strain evidence="10 11">YD-1</strain>
    </source>
</reference>
<gene>
    <name evidence="9" type="primary">tpm</name>
    <name evidence="10" type="ORF">FQY79_05075</name>
</gene>
<evidence type="ECO:0000256" key="6">
    <source>
        <dbReference type="ARBA" id="ARBA00022603"/>
    </source>
</evidence>
<dbReference type="Gene3D" id="3.40.50.150">
    <property type="entry name" value="Vaccinia Virus protein VP39"/>
    <property type="match status" value="1"/>
</dbReference>
<dbReference type="GO" id="GO:0032259">
    <property type="term" value="P:methylation"/>
    <property type="evidence" value="ECO:0007669"/>
    <property type="project" value="UniProtKB-KW"/>
</dbReference>
<evidence type="ECO:0000256" key="2">
    <source>
        <dbReference type="ARBA" id="ARBA00004496"/>
    </source>
</evidence>
<evidence type="ECO:0000256" key="4">
    <source>
        <dbReference type="ARBA" id="ARBA00011905"/>
    </source>
</evidence>
<keyword evidence="8 9" id="KW-0949">S-adenosyl-L-methionine</keyword>
<dbReference type="PIRSF" id="PIRSF023956">
    <property type="entry name" value="Thiopurine_S-methyltransferase"/>
    <property type="match status" value="1"/>
</dbReference>
<dbReference type="PANTHER" id="PTHR10259">
    <property type="entry name" value="THIOPURINE S-METHYLTRANSFERASE"/>
    <property type="match status" value="1"/>
</dbReference>
<name>A0A5C5U4J7_9GAMM</name>
<evidence type="ECO:0000256" key="3">
    <source>
        <dbReference type="ARBA" id="ARBA00008145"/>
    </source>
</evidence>
<keyword evidence="7 9" id="KW-0808">Transferase</keyword>
<evidence type="ECO:0000256" key="9">
    <source>
        <dbReference type="HAMAP-Rule" id="MF_00812"/>
    </source>
</evidence>
<dbReference type="RefSeq" id="WP_146311390.1">
    <property type="nucleotide sequence ID" value="NZ_VOHE01000002.1"/>
</dbReference>
<feature type="binding site" evidence="9">
    <location>
        <position position="10"/>
    </location>
    <ligand>
        <name>S-adenosyl-L-methionine</name>
        <dbReference type="ChEBI" id="CHEBI:59789"/>
    </ligand>
</feature>
<dbReference type="InterPro" id="IPR025835">
    <property type="entry name" value="Thiopurine_S-MeTrfase"/>
</dbReference>
<keyword evidence="11" id="KW-1185">Reference proteome</keyword>
<evidence type="ECO:0000313" key="10">
    <source>
        <dbReference type="EMBL" id="TWT20698.1"/>
    </source>
</evidence>
<dbReference type="PANTHER" id="PTHR10259:SF11">
    <property type="entry name" value="THIOPURINE S-METHYLTRANSFERASE"/>
    <property type="match status" value="1"/>
</dbReference>
<dbReference type="FunFam" id="3.40.50.150:FF:000101">
    <property type="entry name" value="Thiopurine S-methyltransferase"/>
    <property type="match status" value="1"/>
</dbReference>
<feature type="binding site" evidence="9">
    <location>
        <position position="45"/>
    </location>
    <ligand>
        <name>S-adenosyl-L-methionine</name>
        <dbReference type="ChEBI" id="CHEBI:59789"/>
    </ligand>
</feature>
<dbReference type="AlphaFoldDB" id="A0A5C5U4J7"/>
<dbReference type="OrthoDB" id="9778208at2"/>
<accession>A0A5C5U4J7</accession>